<reference evidence="1 3" key="1">
    <citation type="submission" date="2017-07" db="EMBL/GenBank/DDBJ databases">
        <title>Virulence factors identified in Actinobacillus seminis.</title>
        <authorList>
            <person name="Negrete-Abascal E."/>
            <person name="Vaca-Pacheco S."/>
            <person name="Montes-Garcia F."/>
            <person name="Leyto-Gil A.M."/>
            <person name="Fragoso-Garcia E."/>
            <person name="Carvente-Garcia R."/>
            <person name="Perez-Agueros S."/>
            <person name="Castelan-Sanchez H.G."/>
            <person name="Garcia-Molina A."/>
            <person name="Villamar T.E."/>
            <person name="Vazquez-Cruz C."/>
        </authorList>
    </citation>
    <scope>NUCLEOTIDE SEQUENCE [LARGE SCALE GENOMIC DNA]</scope>
    <source>
        <strain evidence="1 3">ATCC 15768</strain>
    </source>
</reference>
<reference evidence="2 4" key="2">
    <citation type="submission" date="2018-06" db="EMBL/GenBank/DDBJ databases">
        <authorList>
            <consortium name="Pathogen Informatics"/>
            <person name="Doyle S."/>
        </authorList>
    </citation>
    <scope>NUCLEOTIDE SEQUENCE [LARGE SCALE GENOMIC DNA]</scope>
    <source>
        <strain evidence="2 4">NCTC10851</strain>
    </source>
</reference>
<sequence>MSNRIEITVNIYKNYFGDTSDSPYVYDNIKAINPNEQKEVDEIVNKMIANGSSQLFEPDLNILNPITPLETGRRCFLNPQTLCIEFK</sequence>
<evidence type="ECO:0000313" key="2">
    <source>
        <dbReference type="EMBL" id="SUU36729.1"/>
    </source>
</evidence>
<keyword evidence="3" id="KW-1185">Reference proteome</keyword>
<dbReference type="Proteomes" id="UP000215738">
    <property type="component" value="Unassembled WGS sequence"/>
</dbReference>
<evidence type="ECO:0000313" key="3">
    <source>
        <dbReference type="Proteomes" id="UP000215738"/>
    </source>
</evidence>
<dbReference type="AlphaFoldDB" id="A0A263HCP1"/>
<dbReference type="RefSeq" id="WP_094946314.1">
    <property type="nucleotide sequence ID" value="NZ_NLFK01000005.1"/>
</dbReference>
<dbReference type="OrthoDB" id="9869050at2"/>
<name>A0A263HCP1_9PAST</name>
<gene>
    <name evidence="1" type="ORF">CFY87_05865</name>
    <name evidence="2" type="ORF">NCTC10851_01324</name>
</gene>
<protein>
    <submittedName>
        <fullName evidence="2">Uncharacterized protein</fullName>
    </submittedName>
</protein>
<dbReference type="EMBL" id="UFSB01000001">
    <property type="protein sequence ID" value="SUU36729.1"/>
    <property type="molecule type" value="Genomic_DNA"/>
</dbReference>
<organism evidence="2 4">
    <name type="scientific">Actinobacillus seminis</name>
    <dbReference type="NCBI Taxonomy" id="722"/>
    <lineage>
        <taxon>Bacteria</taxon>
        <taxon>Pseudomonadati</taxon>
        <taxon>Pseudomonadota</taxon>
        <taxon>Gammaproteobacteria</taxon>
        <taxon>Pasteurellales</taxon>
        <taxon>Pasteurellaceae</taxon>
        <taxon>Actinobacillus</taxon>
    </lineage>
</organism>
<accession>A0A263HCP1</accession>
<evidence type="ECO:0000313" key="4">
    <source>
        <dbReference type="Proteomes" id="UP000254507"/>
    </source>
</evidence>
<dbReference type="Proteomes" id="UP000254507">
    <property type="component" value="Unassembled WGS sequence"/>
</dbReference>
<evidence type="ECO:0000313" key="1">
    <source>
        <dbReference type="EMBL" id="OZN24861.1"/>
    </source>
</evidence>
<dbReference type="InParanoid" id="A0A263HCP1"/>
<proteinExistence type="predicted"/>
<dbReference type="EMBL" id="NLFK01000005">
    <property type="protein sequence ID" value="OZN24861.1"/>
    <property type="molecule type" value="Genomic_DNA"/>
</dbReference>